<dbReference type="GO" id="GO:0003677">
    <property type="term" value="F:DNA binding"/>
    <property type="evidence" value="ECO:0007669"/>
    <property type="project" value="UniProtKB-KW"/>
</dbReference>
<dbReference type="KEGG" id="tbv:H9L17_04500"/>
<dbReference type="PROSITE" id="PS50987">
    <property type="entry name" value="HTH_ARSR_2"/>
    <property type="match status" value="1"/>
</dbReference>
<reference evidence="5 6" key="1">
    <citation type="submission" date="2020-08" db="EMBL/GenBank/DDBJ databases">
        <title>Genome sequence of Thermomonas brevis KACC 16975T.</title>
        <authorList>
            <person name="Hyun D.-W."/>
            <person name="Bae J.-W."/>
        </authorList>
    </citation>
    <scope>NUCLEOTIDE SEQUENCE [LARGE SCALE GENOMIC DNA]</scope>
    <source>
        <strain evidence="5 6">KACC 16975</strain>
    </source>
</reference>
<sequence length="109" mass="11527">METIAAVPLLAALAQETRLSVFRLLVEQGPGGMPAGQIAERLGISPATLSFHLKELTHAGLTLSRQEGRYVIYSANFKAMDDLLSFLTQNCCAGTPCGVEGVSCKTTAT</sequence>
<dbReference type="Proteomes" id="UP000515977">
    <property type="component" value="Chromosome"/>
</dbReference>
<dbReference type="GO" id="GO:0003700">
    <property type="term" value="F:DNA-binding transcription factor activity"/>
    <property type="evidence" value="ECO:0007669"/>
    <property type="project" value="InterPro"/>
</dbReference>
<evidence type="ECO:0000256" key="1">
    <source>
        <dbReference type="ARBA" id="ARBA00023015"/>
    </source>
</evidence>
<dbReference type="InterPro" id="IPR051011">
    <property type="entry name" value="Metal_resp_trans_reg"/>
</dbReference>
<dbReference type="PRINTS" id="PR00778">
    <property type="entry name" value="HTHARSR"/>
</dbReference>
<dbReference type="EMBL" id="CP060711">
    <property type="protein sequence ID" value="QNN47413.1"/>
    <property type="molecule type" value="Genomic_DNA"/>
</dbReference>
<evidence type="ECO:0000256" key="2">
    <source>
        <dbReference type="ARBA" id="ARBA00023125"/>
    </source>
</evidence>
<keyword evidence="6" id="KW-1185">Reference proteome</keyword>
<dbReference type="CDD" id="cd00090">
    <property type="entry name" value="HTH_ARSR"/>
    <property type="match status" value="1"/>
</dbReference>
<name>A0A7G9QVN8_9GAMM</name>
<proteinExistence type="predicted"/>
<organism evidence="5 6">
    <name type="scientific">Thermomonas brevis</name>
    <dbReference type="NCBI Taxonomy" id="215691"/>
    <lineage>
        <taxon>Bacteria</taxon>
        <taxon>Pseudomonadati</taxon>
        <taxon>Pseudomonadota</taxon>
        <taxon>Gammaproteobacteria</taxon>
        <taxon>Lysobacterales</taxon>
        <taxon>Lysobacteraceae</taxon>
        <taxon>Thermomonas</taxon>
    </lineage>
</organism>
<dbReference type="PANTHER" id="PTHR43132:SF2">
    <property type="entry name" value="ARSENICAL RESISTANCE OPERON REPRESSOR ARSR-RELATED"/>
    <property type="match status" value="1"/>
</dbReference>
<dbReference type="RefSeq" id="WP_187571159.1">
    <property type="nucleotide sequence ID" value="NZ_CP060711.1"/>
</dbReference>
<accession>A0A7G9QVN8</accession>
<keyword evidence="1" id="KW-0805">Transcription regulation</keyword>
<keyword evidence="2" id="KW-0238">DNA-binding</keyword>
<dbReference type="InterPro" id="IPR001845">
    <property type="entry name" value="HTH_ArsR_DNA-bd_dom"/>
</dbReference>
<evidence type="ECO:0000313" key="5">
    <source>
        <dbReference type="EMBL" id="QNN47413.1"/>
    </source>
</evidence>
<dbReference type="AlphaFoldDB" id="A0A7G9QVN8"/>
<dbReference type="NCBIfam" id="NF033788">
    <property type="entry name" value="HTH_metalloreg"/>
    <property type="match status" value="1"/>
</dbReference>
<dbReference type="SMART" id="SM00418">
    <property type="entry name" value="HTH_ARSR"/>
    <property type="match status" value="1"/>
</dbReference>
<dbReference type="PANTHER" id="PTHR43132">
    <property type="entry name" value="ARSENICAL RESISTANCE OPERON REPRESSOR ARSR-RELATED"/>
    <property type="match status" value="1"/>
</dbReference>
<feature type="domain" description="HTH arsR-type" evidence="4">
    <location>
        <begin position="1"/>
        <end position="95"/>
    </location>
</feature>
<keyword evidence="3" id="KW-0804">Transcription</keyword>
<evidence type="ECO:0000259" key="4">
    <source>
        <dbReference type="PROSITE" id="PS50987"/>
    </source>
</evidence>
<dbReference type="SUPFAM" id="SSF46785">
    <property type="entry name" value="Winged helix' DNA-binding domain"/>
    <property type="match status" value="1"/>
</dbReference>
<protein>
    <submittedName>
        <fullName evidence="5">Winged helix-turn-helix transcriptional regulator</fullName>
    </submittedName>
</protein>
<gene>
    <name evidence="5" type="ORF">H9L17_04500</name>
</gene>
<evidence type="ECO:0000313" key="6">
    <source>
        <dbReference type="Proteomes" id="UP000515977"/>
    </source>
</evidence>
<dbReference type="Pfam" id="PF12840">
    <property type="entry name" value="HTH_20"/>
    <property type="match status" value="1"/>
</dbReference>
<dbReference type="InterPro" id="IPR011991">
    <property type="entry name" value="ArsR-like_HTH"/>
</dbReference>
<evidence type="ECO:0000256" key="3">
    <source>
        <dbReference type="ARBA" id="ARBA00023163"/>
    </source>
</evidence>
<dbReference type="Gene3D" id="1.10.10.10">
    <property type="entry name" value="Winged helix-like DNA-binding domain superfamily/Winged helix DNA-binding domain"/>
    <property type="match status" value="1"/>
</dbReference>
<dbReference type="InterPro" id="IPR036390">
    <property type="entry name" value="WH_DNA-bd_sf"/>
</dbReference>
<dbReference type="InterPro" id="IPR036388">
    <property type="entry name" value="WH-like_DNA-bd_sf"/>
</dbReference>